<evidence type="ECO:0000256" key="1">
    <source>
        <dbReference type="ARBA" id="ARBA00001947"/>
    </source>
</evidence>
<dbReference type="Gene3D" id="3.40.390.10">
    <property type="entry name" value="Collagenase (Catalytic Domain)"/>
    <property type="match status" value="1"/>
</dbReference>
<organism evidence="10 11">
    <name type="scientific">Armillaria luteobubalina</name>
    <dbReference type="NCBI Taxonomy" id="153913"/>
    <lineage>
        <taxon>Eukaryota</taxon>
        <taxon>Fungi</taxon>
        <taxon>Dikarya</taxon>
        <taxon>Basidiomycota</taxon>
        <taxon>Agaricomycotina</taxon>
        <taxon>Agaricomycetes</taxon>
        <taxon>Agaricomycetidae</taxon>
        <taxon>Agaricales</taxon>
        <taxon>Marasmiineae</taxon>
        <taxon>Physalacriaceae</taxon>
        <taxon>Armillaria</taxon>
    </lineage>
</organism>
<dbReference type="SMART" id="SM01351">
    <property type="entry name" value="Aspzincin_M35"/>
    <property type="match status" value="1"/>
</dbReference>
<reference evidence="10" key="1">
    <citation type="submission" date="2023-06" db="EMBL/GenBank/DDBJ databases">
        <authorList>
            <consortium name="Lawrence Berkeley National Laboratory"/>
            <person name="Ahrendt S."/>
            <person name="Sahu N."/>
            <person name="Indic B."/>
            <person name="Wong-Bajracharya J."/>
            <person name="Merenyi Z."/>
            <person name="Ke H.-M."/>
            <person name="Monk M."/>
            <person name="Kocsube S."/>
            <person name="Drula E."/>
            <person name="Lipzen A."/>
            <person name="Balint B."/>
            <person name="Henrissat B."/>
            <person name="Andreopoulos B."/>
            <person name="Martin F.M."/>
            <person name="Harder C.B."/>
            <person name="Rigling D."/>
            <person name="Ford K.L."/>
            <person name="Foster G.D."/>
            <person name="Pangilinan J."/>
            <person name="Papanicolaou A."/>
            <person name="Barry K."/>
            <person name="LaButti K."/>
            <person name="Viragh M."/>
            <person name="Koriabine M."/>
            <person name="Yan M."/>
            <person name="Riley R."/>
            <person name="Champramary S."/>
            <person name="Plett K.L."/>
            <person name="Tsai I.J."/>
            <person name="Slot J."/>
            <person name="Sipos G."/>
            <person name="Plett J."/>
            <person name="Nagy L.G."/>
            <person name="Grigoriev I.V."/>
        </authorList>
    </citation>
    <scope>NUCLEOTIDE SEQUENCE</scope>
    <source>
        <strain evidence="10">HWK02</strain>
    </source>
</reference>
<keyword evidence="6" id="KW-0862">Zinc</keyword>
<dbReference type="SUPFAM" id="SSF55486">
    <property type="entry name" value="Metalloproteases ('zincins'), catalytic domain"/>
    <property type="match status" value="1"/>
</dbReference>
<keyword evidence="8" id="KW-0732">Signal</keyword>
<dbReference type="PANTHER" id="PTHR37016">
    <property type="match status" value="1"/>
</dbReference>
<dbReference type="Proteomes" id="UP001175228">
    <property type="component" value="Unassembled WGS sequence"/>
</dbReference>
<evidence type="ECO:0000256" key="2">
    <source>
        <dbReference type="ARBA" id="ARBA00010279"/>
    </source>
</evidence>
<dbReference type="Pfam" id="PF14521">
    <property type="entry name" value="Aspzincin_M35"/>
    <property type="match status" value="1"/>
</dbReference>
<keyword evidence="3" id="KW-0645">Protease</keyword>
<dbReference type="GO" id="GO:0004222">
    <property type="term" value="F:metalloendopeptidase activity"/>
    <property type="evidence" value="ECO:0007669"/>
    <property type="project" value="InterPro"/>
</dbReference>
<keyword evidence="7" id="KW-0482">Metalloprotease</keyword>
<feature type="domain" description="Lysine-specific metallo-endopeptidase" evidence="9">
    <location>
        <begin position="213"/>
        <end position="345"/>
    </location>
</feature>
<dbReference type="EMBL" id="JAUEPU010000004">
    <property type="protein sequence ID" value="KAK0503496.1"/>
    <property type="molecule type" value="Genomic_DNA"/>
</dbReference>
<evidence type="ECO:0000256" key="7">
    <source>
        <dbReference type="ARBA" id="ARBA00023049"/>
    </source>
</evidence>
<evidence type="ECO:0000256" key="3">
    <source>
        <dbReference type="ARBA" id="ARBA00022670"/>
    </source>
</evidence>
<evidence type="ECO:0000313" key="11">
    <source>
        <dbReference type="Proteomes" id="UP001175228"/>
    </source>
</evidence>
<dbReference type="InterPro" id="IPR050414">
    <property type="entry name" value="Fungal_M35_metalloproteases"/>
</dbReference>
<keyword evidence="5" id="KW-0378">Hydrolase</keyword>
<dbReference type="InterPro" id="IPR024079">
    <property type="entry name" value="MetalloPept_cat_dom_sf"/>
</dbReference>
<dbReference type="GO" id="GO:0006508">
    <property type="term" value="P:proteolysis"/>
    <property type="evidence" value="ECO:0007669"/>
    <property type="project" value="UniProtKB-KW"/>
</dbReference>
<dbReference type="GO" id="GO:0046872">
    <property type="term" value="F:metal ion binding"/>
    <property type="evidence" value="ECO:0007669"/>
    <property type="project" value="UniProtKB-KW"/>
</dbReference>
<protein>
    <submittedName>
        <fullName evidence="10">Peptidyl-Lys metalloendopeptidase</fullName>
    </submittedName>
</protein>
<comment type="similarity">
    <text evidence="2">Belongs to the peptidase M35 family.</text>
</comment>
<name>A0AA39QKH0_9AGAR</name>
<comment type="caution">
    <text evidence="10">The sequence shown here is derived from an EMBL/GenBank/DDBJ whole genome shotgun (WGS) entry which is preliminary data.</text>
</comment>
<dbReference type="InterPro" id="IPR029463">
    <property type="entry name" value="Lys_MEP"/>
</dbReference>
<keyword evidence="11" id="KW-1185">Reference proteome</keyword>
<evidence type="ECO:0000313" key="10">
    <source>
        <dbReference type="EMBL" id="KAK0503496.1"/>
    </source>
</evidence>
<evidence type="ECO:0000256" key="5">
    <source>
        <dbReference type="ARBA" id="ARBA00022801"/>
    </source>
</evidence>
<sequence length="351" mass="37635">MFSLHVRSALYALCLSAVAVSAAPGLSLSLSGADSVVNVENLNVAATLTNTGDTTMKILNDPSSILDSDLPTHSFDISSDSGSPDFTGVMVKYNPDYVVKNNESSSFTVLAPGESVTVNHALGAAYNFTGSGEASYSIEPASLFYYVDPDTSELASINADTQKHTIQISGTLAVAHHSNFDKRISYNGCTPSRQADIVSAAAAAQTYAKSSYDYLRSHTTGTKRYVTWFGTYTSARHSTVLSDYSNMLAHPYANYKYDCTCTKPNTFAYVYPARFGTIYLCDAFWRAPTTGDNSKGGTLIHESSHFDIIGGTRDAAYGQSDCKALALSNPDLAVKTADNVEYFSENVPALP</sequence>
<dbReference type="PANTHER" id="PTHR37016:SF3">
    <property type="entry name" value="NEUTRAL PROTEASE 2-RELATED"/>
    <property type="match status" value="1"/>
</dbReference>
<evidence type="ECO:0000256" key="8">
    <source>
        <dbReference type="SAM" id="SignalP"/>
    </source>
</evidence>
<feature type="signal peptide" evidence="8">
    <location>
        <begin position="1"/>
        <end position="22"/>
    </location>
</feature>
<evidence type="ECO:0000256" key="6">
    <source>
        <dbReference type="ARBA" id="ARBA00022833"/>
    </source>
</evidence>
<feature type="chain" id="PRO_5041424534" evidence="8">
    <location>
        <begin position="23"/>
        <end position="351"/>
    </location>
</feature>
<comment type="cofactor">
    <cofactor evidence="1">
        <name>Zn(2+)</name>
        <dbReference type="ChEBI" id="CHEBI:29105"/>
    </cofactor>
</comment>
<evidence type="ECO:0000256" key="4">
    <source>
        <dbReference type="ARBA" id="ARBA00022723"/>
    </source>
</evidence>
<proteinExistence type="inferred from homology"/>
<gene>
    <name evidence="10" type="ORF">EDD18DRAFT_634405</name>
</gene>
<dbReference type="AlphaFoldDB" id="A0AA39QKH0"/>
<accession>A0AA39QKH0</accession>
<keyword evidence="4" id="KW-0479">Metal-binding</keyword>
<evidence type="ECO:0000259" key="9">
    <source>
        <dbReference type="SMART" id="SM01351"/>
    </source>
</evidence>